<name>A0A2M4C5B0_9DIPT</name>
<dbReference type="EMBL" id="GGFJ01011353">
    <property type="protein sequence ID" value="MBW60494.1"/>
    <property type="molecule type" value="Transcribed_RNA"/>
</dbReference>
<accession>A0A2M4C5B0</accession>
<organism evidence="1">
    <name type="scientific">Anopheles marajoara</name>
    <dbReference type="NCBI Taxonomy" id="58244"/>
    <lineage>
        <taxon>Eukaryota</taxon>
        <taxon>Metazoa</taxon>
        <taxon>Ecdysozoa</taxon>
        <taxon>Arthropoda</taxon>
        <taxon>Hexapoda</taxon>
        <taxon>Insecta</taxon>
        <taxon>Pterygota</taxon>
        <taxon>Neoptera</taxon>
        <taxon>Endopterygota</taxon>
        <taxon>Diptera</taxon>
        <taxon>Nematocera</taxon>
        <taxon>Culicoidea</taxon>
        <taxon>Culicidae</taxon>
        <taxon>Anophelinae</taxon>
        <taxon>Anopheles</taxon>
    </lineage>
</organism>
<reference evidence="1" key="1">
    <citation type="submission" date="2018-01" db="EMBL/GenBank/DDBJ databases">
        <title>An insight into the sialome of Amazonian anophelines.</title>
        <authorList>
            <person name="Ribeiro J.M."/>
            <person name="Scarpassa V."/>
            <person name="Calvo E."/>
        </authorList>
    </citation>
    <scope>NUCLEOTIDE SEQUENCE</scope>
    <source>
        <tissue evidence="1">Salivary glands</tissue>
    </source>
</reference>
<protein>
    <submittedName>
        <fullName evidence="1">Uncharacterized protein</fullName>
    </submittedName>
</protein>
<evidence type="ECO:0000313" key="1">
    <source>
        <dbReference type="EMBL" id="MBW60494.1"/>
    </source>
</evidence>
<dbReference type="AlphaFoldDB" id="A0A2M4C5B0"/>
<sequence>MYGLETLQMARAKQQSGEFSDPLDTLDSNILEAVITHVVDVSQKQKQSISRNTVRNFIRNRLDNIQNHTEGAQNNR</sequence>
<proteinExistence type="predicted"/>